<sequence length="318" mass="37343">MNHPQKGSYINNKELDFVKTEYLKFTEFLCSVIGENRFKKSKFWFFQKQLSNLSELDLVNQTKLLAAINKYGRLLPIFAGDIDFLEKNLLKLVSGNHSFSNLEEEHNDFYFEFDMALRYLLREDQKDVNITSDCDIIIDNDIAIECKFLHSESGFEQNIRKANNQIIKRIEDGLATRGFISIDISHLVSKEEIQNFINSIFIEFCDQYKSLGTSPEDAQSQIPRNKNFEKIIQGYINQKIEYYYHKAKNTYVHFNLDPRVFGVFYQYEDVFLLDSHKHATCIPIRTGCYDINDEYIHQNPSIDEDEVKKEFYSLATGI</sequence>
<protein>
    <submittedName>
        <fullName evidence="1">Uncharacterized protein</fullName>
    </submittedName>
</protein>
<dbReference type="EMBL" id="RPOH01000064">
    <property type="protein sequence ID" value="RPH24155.1"/>
    <property type="molecule type" value="Genomic_DNA"/>
</dbReference>
<keyword evidence="2" id="KW-1185">Reference proteome</keyword>
<accession>A0A3N5D6T0</accession>
<evidence type="ECO:0000313" key="1">
    <source>
        <dbReference type="EMBL" id="RPH24155.1"/>
    </source>
</evidence>
<dbReference type="RefSeq" id="WP_109266849.1">
    <property type="nucleotide sequence ID" value="NZ_RPOH01000064.1"/>
</dbReference>
<organism evidence="1 2">
    <name type="scientific">Buttiauxella warmboldiae</name>
    <dbReference type="NCBI Taxonomy" id="82993"/>
    <lineage>
        <taxon>Bacteria</taxon>
        <taxon>Pseudomonadati</taxon>
        <taxon>Pseudomonadota</taxon>
        <taxon>Gammaproteobacteria</taxon>
        <taxon>Enterobacterales</taxon>
        <taxon>Enterobacteriaceae</taxon>
        <taxon>Buttiauxella</taxon>
    </lineage>
</organism>
<gene>
    <name evidence="1" type="ORF">EHN07_14960</name>
</gene>
<evidence type="ECO:0000313" key="2">
    <source>
        <dbReference type="Proteomes" id="UP000268615"/>
    </source>
</evidence>
<dbReference type="Proteomes" id="UP000268615">
    <property type="component" value="Unassembled WGS sequence"/>
</dbReference>
<dbReference type="OrthoDB" id="6980387at2"/>
<dbReference type="AlphaFoldDB" id="A0A3N5D6T0"/>
<proteinExistence type="predicted"/>
<name>A0A3N5D6T0_9ENTR</name>
<reference evidence="1 2" key="1">
    <citation type="submission" date="2018-11" db="EMBL/GenBank/DDBJ databases">
        <title>Draft genome sequence of Buttiauxella warmboldiae CCUG 35512.</title>
        <authorList>
            <person name="Salva-Serra F."/>
            <person name="Marathe N."/>
            <person name="Moore E."/>
            <person name="Svensson L."/>
            <person name="Engstrom-Jakobsson H."/>
        </authorList>
    </citation>
    <scope>NUCLEOTIDE SEQUENCE [LARGE SCALE GENOMIC DNA]</scope>
    <source>
        <strain evidence="1 2">CCUG 35512</strain>
    </source>
</reference>
<comment type="caution">
    <text evidence="1">The sequence shown here is derived from an EMBL/GenBank/DDBJ whole genome shotgun (WGS) entry which is preliminary data.</text>
</comment>